<dbReference type="Gene3D" id="3.40.50.300">
    <property type="entry name" value="P-loop containing nucleotide triphosphate hydrolases"/>
    <property type="match status" value="1"/>
</dbReference>
<dbReference type="Proteomes" id="UP001178461">
    <property type="component" value="Chromosome 6"/>
</dbReference>
<dbReference type="Gene3D" id="2.40.128.20">
    <property type="match status" value="1"/>
</dbReference>
<dbReference type="EMBL" id="OX395131">
    <property type="protein sequence ID" value="CAI5778538.1"/>
    <property type="molecule type" value="Genomic_DNA"/>
</dbReference>
<dbReference type="SUPFAM" id="SSF52540">
    <property type="entry name" value="P-loop containing nucleoside triphosphate hydrolases"/>
    <property type="match status" value="1"/>
</dbReference>
<evidence type="ECO:0000256" key="2">
    <source>
        <dbReference type="ARBA" id="ARBA00022553"/>
    </source>
</evidence>
<protein>
    <submittedName>
        <fullName evidence="7">GTP-binding protein REM 1 isoform X1</fullName>
    </submittedName>
</protein>
<dbReference type="InterPro" id="IPR051641">
    <property type="entry name" value="RGK_GTP-binding_reg"/>
</dbReference>
<dbReference type="PANTHER" id="PTHR45775:SF2">
    <property type="entry name" value="GTP-BINDING PROTEIN REM 1"/>
    <property type="match status" value="1"/>
</dbReference>
<evidence type="ECO:0000256" key="1">
    <source>
        <dbReference type="ARBA" id="ARBA00008846"/>
    </source>
</evidence>
<feature type="chain" id="PRO_5041344073" evidence="5">
    <location>
        <begin position="22"/>
        <end position="523"/>
    </location>
</feature>
<dbReference type="InterPro" id="IPR012674">
    <property type="entry name" value="Calycin"/>
</dbReference>
<keyword evidence="8" id="KW-1185">Reference proteome</keyword>
<keyword evidence="5" id="KW-0732">Signal</keyword>
<dbReference type="PROSITE" id="PS00213">
    <property type="entry name" value="LIPOCALIN"/>
    <property type="match status" value="1"/>
</dbReference>
<dbReference type="PANTHER" id="PTHR45775">
    <property type="entry name" value="RAD, GEM/KIR FAMILY MEMBER 2, ISOFORM C"/>
    <property type="match status" value="1"/>
</dbReference>
<dbReference type="PROSITE" id="PS51419">
    <property type="entry name" value="RAB"/>
    <property type="match status" value="1"/>
</dbReference>
<name>A0AA35PAV7_9SAUR</name>
<dbReference type="AlphaFoldDB" id="A0AA35PAV7"/>
<evidence type="ECO:0000256" key="5">
    <source>
        <dbReference type="SAM" id="SignalP"/>
    </source>
</evidence>
<dbReference type="Pfam" id="PF00071">
    <property type="entry name" value="Ras"/>
    <property type="match status" value="1"/>
</dbReference>
<dbReference type="InterPro" id="IPR000566">
    <property type="entry name" value="Lipocln_cytosolic_FA-bd_dom"/>
</dbReference>
<dbReference type="InterPro" id="IPR022272">
    <property type="entry name" value="Lipocalin_CS"/>
</dbReference>
<dbReference type="GO" id="GO:0003924">
    <property type="term" value="F:GTPase activity"/>
    <property type="evidence" value="ECO:0007669"/>
    <property type="project" value="InterPro"/>
</dbReference>
<evidence type="ECO:0000313" key="8">
    <source>
        <dbReference type="Proteomes" id="UP001178461"/>
    </source>
</evidence>
<dbReference type="SMART" id="SM00174">
    <property type="entry name" value="RHO"/>
    <property type="match status" value="1"/>
</dbReference>
<dbReference type="SUPFAM" id="SSF50814">
    <property type="entry name" value="Lipocalins"/>
    <property type="match status" value="1"/>
</dbReference>
<dbReference type="SMART" id="SM00173">
    <property type="entry name" value="RAS"/>
    <property type="match status" value="1"/>
</dbReference>
<keyword evidence="3" id="KW-0547">Nucleotide-binding</keyword>
<dbReference type="GO" id="GO:0005525">
    <property type="term" value="F:GTP binding"/>
    <property type="evidence" value="ECO:0007669"/>
    <property type="project" value="InterPro"/>
</dbReference>
<gene>
    <name evidence="7" type="ORF">PODLI_1B024148</name>
</gene>
<dbReference type="Pfam" id="PF00061">
    <property type="entry name" value="Lipocalin"/>
    <property type="match status" value="1"/>
</dbReference>
<dbReference type="GO" id="GO:0005886">
    <property type="term" value="C:plasma membrane"/>
    <property type="evidence" value="ECO:0007669"/>
    <property type="project" value="TreeGrafter"/>
</dbReference>
<dbReference type="CDD" id="cd04148">
    <property type="entry name" value="RGK"/>
    <property type="match status" value="1"/>
</dbReference>
<keyword evidence="2" id="KW-0597">Phosphoprotein</keyword>
<dbReference type="PROSITE" id="PS51421">
    <property type="entry name" value="RAS"/>
    <property type="match status" value="1"/>
</dbReference>
<dbReference type="FunFam" id="3.40.50.300:FF:000311">
    <property type="entry name" value="GTP-binding protein RAD"/>
    <property type="match status" value="1"/>
</dbReference>
<feature type="domain" description="Lipocalin/cytosolic fatty-acid binding" evidence="6">
    <location>
        <begin position="35"/>
        <end position="166"/>
    </location>
</feature>
<comment type="similarity">
    <text evidence="1">Belongs to the small GTPase superfamily. RGK family.</text>
</comment>
<evidence type="ECO:0000259" key="6">
    <source>
        <dbReference type="Pfam" id="PF00061"/>
    </source>
</evidence>
<feature type="region of interest" description="Disordered" evidence="4">
    <location>
        <begin position="221"/>
        <end position="292"/>
    </location>
</feature>
<dbReference type="InterPro" id="IPR005225">
    <property type="entry name" value="Small_GTP-bd"/>
</dbReference>
<dbReference type="InterPro" id="IPR027417">
    <property type="entry name" value="P-loop_NTPase"/>
</dbReference>
<proteinExistence type="inferred from homology"/>
<evidence type="ECO:0000256" key="4">
    <source>
        <dbReference type="SAM" id="MobiDB-lite"/>
    </source>
</evidence>
<dbReference type="PRINTS" id="PR00449">
    <property type="entry name" value="RASTRNSFRMNG"/>
</dbReference>
<accession>A0AA35PAV7</accession>
<dbReference type="GO" id="GO:0005246">
    <property type="term" value="F:calcium channel regulator activity"/>
    <property type="evidence" value="ECO:0007669"/>
    <property type="project" value="TreeGrafter"/>
</dbReference>
<evidence type="ECO:0000256" key="3">
    <source>
        <dbReference type="ARBA" id="ARBA00022741"/>
    </source>
</evidence>
<sequence>MRPALLLVLGLSPACIFPVTAHIPVQSDFEPRKVAGLWHPVAMVSSTPEVPEHDNLTAQMDHRVTVSDSGDLKLTANVMLNGTCTQTTKNFMHTNRPGIFQVPNKSTVHVMAADYDRYIIFHVTLDTYAAIYLSGRRLDVGGAIEDKFKDFALAQGFPEGNIRFFERAEQCTPQHLPRRAAALCNGAGRGGWGARAVRFYARGDPLRAPCRRSLQQQAEKMTLNTQRGGSASPARRRASTPLPMPYGSRPGMLSVRPSQAEPGHPQLGQSSSCDPKVHLPEPRGSWSSESSDSEESWESLYRVVLLGDPGVGKTSLMYLFAGVQDKDLPEQQREDTYERTLSVDGEETTLMVIDTWEAEKRAPEEDNWFHNYCMQVGNAYVIVYSITDRGSFESASELRIQLRRTRQAENIPIILVGNKTDLVRSREVSVEEGRACAVVFDCKFIETSAALQHNVSELFEGVVRQIRLRRDSKEANERRMSLYKRKESLTKKVRRFLDRLVARNNKKVALKVRSKSCHDLSVL</sequence>
<dbReference type="NCBIfam" id="TIGR00231">
    <property type="entry name" value="small_GTP"/>
    <property type="match status" value="1"/>
</dbReference>
<feature type="signal peptide" evidence="5">
    <location>
        <begin position="1"/>
        <end position="21"/>
    </location>
</feature>
<organism evidence="7 8">
    <name type="scientific">Podarcis lilfordi</name>
    <name type="common">Lilford's wall lizard</name>
    <dbReference type="NCBI Taxonomy" id="74358"/>
    <lineage>
        <taxon>Eukaryota</taxon>
        <taxon>Metazoa</taxon>
        <taxon>Chordata</taxon>
        <taxon>Craniata</taxon>
        <taxon>Vertebrata</taxon>
        <taxon>Euteleostomi</taxon>
        <taxon>Lepidosauria</taxon>
        <taxon>Squamata</taxon>
        <taxon>Bifurcata</taxon>
        <taxon>Unidentata</taxon>
        <taxon>Episquamata</taxon>
        <taxon>Laterata</taxon>
        <taxon>Lacertibaenia</taxon>
        <taxon>Lacertidae</taxon>
        <taxon>Podarcis</taxon>
    </lineage>
</organism>
<evidence type="ECO:0000313" key="7">
    <source>
        <dbReference type="EMBL" id="CAI5778538.1"/>
    </source>
</evidence>
<dbReference type="InterPro" id="IPR001806">
    <property type="entry name" value="Small_GTPase"/>
</dbReference>
<reference evidence="7" key="1">
    <citation type="submission" date="2022-12" db="EMBL/GenBank/DDBJ databases">
        <authorList>
            <person name="Alioto T."/>
            <person name="Alioto T."/>
            <person name="Gomez Garrido J."/>
        </authorList>
    </citation>
    <scope>NUCLEOTIDE SEQUENCE</scope>
</reference>
<dbReference type="SMART" id="SM00175">
    <property type="entry name" value="RAB"/>
    <property type="match status" value="1"/>
</dbReference>